<dbReference type="EMBL" id="PUIA01000057">
    <property type="protein sequence ID" value="PQO27601.1"/>
    <property type="molecule type" value="Genomic_DNA"/>
</dbReference>
<accession>A0A2S8F623</accession>
<sequence>MSSGFLSFVKECLTNMAPENISLSRVNYGELRYLEAKMPTLENQKIQERPLAYEFYHQARCRWGNETWPEGKKFVIQAEVNKCYQDIRNLNKCPDFLIHRKTSKMGANFAVLEFKMTTNPLRSIREDIEKLASFGDILGYKFLIEVLVGNSRAVKSHCTRARKHFGLRPDVHPQTVLVLGFDPQQREIVHEESISVSLQSV</sequence>
<name>A0A2S8F623_9BACT</name>
<comment type="caution">
    <text evidence="1">The sequence shown here is derived from an EMBL/GenBank/DDBJ whole genome shotgun (WGS) entry which is preliminary data.</text>
</comment>
<organism evidence="1 2">
    <name type="scientific">Blastopirellula marina</name>
    <dbReference type="NCBI Taxonomy" id="124"/>
    <lineage>
        <taxon>Bacteria</taxon>
        <taxon>Pseudomonadati</taxon>
        <taxon>Planctomycetota</taxon>
        <taxon>Planctomycetia</taxon>
        <taxon>Pirellulales</taxon>
        <taxon>Pirellulaceae</taxon>
        <taxon>Blastopirellula</taxon>
    </lineage>
</organism>
<dbReference type="RefSeq" id="WP_105356523.1">
    <property type="nucleotide sequence ID" value="NZ_PUIA01000057.1"/>
</dbReference>
<dbReference type="AlphaFoldDB" id="A0A2S8F623"/>
<protein>
    <submittedName>
        <fullName evidence="1">Uncharacterized protein</fullName>
    </submittedName>
</protein>
<evidence type="ECO:0000313" key="2">
    <source>
        <dbReference type="Proteomes" id="UP000240009"/>
    </source>
</evidence>
<dbReference type="OrthoDB" id="8907997at2"/>
<evidence type="ECO:0000313" key="1">
    <source>
        <dbReference type="EMBL" id="PQO27601.1"/>
    </source>
</evidence>
<reference evidence="1 2" key="1">
    <citation type="submission" date="2018-02" db="EMBL/GenBank/DDBJ databases">
        <title>Comparative genomes isolates from brazilian mangrove.</title>
        <authorList>
            <person name="Araujo J.E."/>
            <person name="Taketani R.G."/>
            <person name="Silva M.C.P."/>
            <person name="Loureco M.V."/>
            <person name="Andreote F.D."/>
        </authorList>
    </citation>
    <scope>NUCLEOTIDE SEQUENCE [LARGE SCALE GENOMIC DNA]</scope>
    <source>
        <strain evidence="1 2">HEX-2 MGV</strain>
    </source>
</reference>
<gene>
    <name evidence="1" type="ORF">C5Y96_18920</name>
</gene>
<proteinExistence type="predicted"/>
<dbReference type="Proteomes" id="UP000240009">
    <property type="component" value="Unassembled WGS sequence"/>
</dbReference>